<sequence>MLTLQKAIQTLGLSRRKSADYIKKRGIKVNGKLIKEPWYEIEYGDEIEFEGKKHKFEKIKEKKEDKVYYLLNKPKGVLCSMEDQFGRKTIKDLIKGKIKEENIFHVGRLDYNTSGIILLTNDGELGNYLLHPKYKVEKIYDVLVMGHPKKEELNKLERGMEIEGGFKTKPAKIEKVKKKGNNHQIIIKISEGRKRQVRLMFKSIGYTVLNLKRLAFGPWEINRVPKEGDILKLDNEEIKKLFKKLK</sequence>
<dbReference type="Gene3D" id="3.30.70.580">
    <property type="entry name" value="Pseudouridine synthase I, catalytic domain, N-terminal subdomain"/>
    <property type="match status" value="1"/>
</dbReference>
<evidence type="ECO:0000256" key="4">
    <source>
        <dbReference type="RuleBase" id="RU003887"/>
    </source>
</evidence>
<dbReference type="InterPro" id="IPR020094">
    <property type="entry name" value="TruA/RsuA/RluB/E/F_N"/>
</dbReference>
<evidence type="ECO:0000256" key="1">
    <source>
        <dbReference type="ARBA" id="ARBA00008348"/>
    </source>
</evidence>
<dbReference type="GO" id="GO:0120159">
    <property type="term" value="F:rRNA pseudouridine synthase activity"/>
    <property type="evidence" value="ECO:0007669"/>
    <property type="project" value="UniProtKB-ARBA"/>
</dbReference>
<dbReference type="AlphaFoldDB" id="A0A1G6IKS6"/>
<dbReference type="EMBL" id="FMYV01000001">
    <property type="protein sequence ID" value="SDC07043.1"/>
    <property type="molecule type" value="Genomic_DNA"/>
</dbReference>
<gene>
    <name evidence="7" type="ORF">E4650_03325</name>
    <name evidence="6" type="ORF">SAMN04488588_0411</name>
</gene>
<dbReference type="GO" id="GO:0005829">
    <property type="term" value="C:cytosol"/>
    <property type="evidence" value="ECO:0007669"/>
    <property type="project" value="UniProtKB-ARBA"/>
</dbReference>
<name>A0A1G6IKS6_9BACT</name>
<reference evidence="7 9" key="2">
    <citation type="submission" date="2019-04" db="EMBL/GenBank/DDBJ databases">
        <title>Draft genome sequence data and analysis of a Fermenting Bacterium, Geotoga petraea strain HO-Geo1, isolated from heavy-oil petroleum reservoir in Russia.</title>
        <authorList>
            <person name="Grouzdev D.S."/>
            <person name="Semenova E.M."/>
            <person name="Sokolova D.S."/>
            <person name="Tourova T.P."/>
            <person name="Poltaraus A.B."/>
            <person name="Nazina T.N."/>
        </authorList>
    </citation>
    <scope>NUCLEOTIDE SEQUENCE [LARGE SCALE GENOMIC DNA]</scope>
    <source>
        <strain evidence="7 9">HO-Geo1</strain>
    </source>
</reference>
<reference evidence="6 8" key="1">
    <citation type="submission" date="2016-10" db="EMBL/GenBank/DDBJ databases">
        <authorList>
            <person name="de Groot N.N."/>
        </authorList>
    </citation>
    <scope>NUCLEOTIDE SEQUENCE [LARGE SCALE GENOMIC DNA]</scope>
    <source>
        <strain evidence="6 8">WG14</strain>
    </source>
</reference>
<comment type="similarity">
    <text evidence="1 4">Belongs to the pseudouridine synthase RsuA family.</text>
</comment>
<protein>
    <recommendedName>
        <fullName evidence="4">Pseudouridine synthase</fullName>
        <ecNumber evidence="4">5.4.99.-</ecNumber>
    </recommendedName>
</protein>
<dbReference type="PROSITE" id="PS50889">
    <property type="entry name" value="S4"/>
    <property type="match status" value="1"/>
</dbReference>
<dbReference type="InterPro" id="IPR018496">
    <property type="entry name" value="PsdUridine_synth_RsuA/RluB_CS"/>
</dbReference>
<dbReference type="PANTHER" id="PTHR47683:SF2">
    <property type="entry name" value="RNA-BINDING S4 DOMAIN-CONTAINING PROTEIN"/>
    <property type="match status" value="1"/>
</dbReference>
<dbReference type="OrthoDB" id="9807213at2"/>
<dbReference type="SUPFAM" id="SSF55120">
    <property type="entry name" value="Pseudouridine synthase"/>
    <property type="match status" value="1"/>
</dbReference>
<dbReference type="SUPFAM" id="SSF55174">
    <property type="entry name" value="Alpha-L RNA-binding motif"/>
    <property type="match status" value="1"/>
</dbReference>
<dbReference type="InterPro" id="IPR006145">
    <property type="entry name" value="PsdUridine_synth_RsuA/RluA"/>
</dbReference>
<dbReference type="NCBIfam" id="TIGR00093">
    <property type="entry name" value="pseudouridine synthase"/>
    <property type="match status" value="1"/>
</dbReference>
<dbReference type="EC" id="5.4.99.-" evidence="4"/>
<dbReference type="InterPro" id="IPR036986">
    <property type="entry name" value="S4_RNA-bd_sf"/>
</dbReference>
<dbReference type="RefSeq" id="WP_091402367.1">
    <property type="nucleotide sequence ID" value="NZ_FMYV01000001.1"/>
</dbReference>
<dbReference type="InterPro" id="IPR042092">
    <property type="entry name" value="PsdUridine_s_RsuA/RluB/E/F_cat"/>
</dbReference>
<evidence type="ECO:0000313" key="9">
    <source>
        <dbReference type="Proteomes" id="UP000297288"/>
    </source>
</evidence>
<dbReference type="Gene3D" id="3.30.70.1560">
    <property type="entry name" value="Alpha-L RNA-binding motif"/>
    <property type="match status" value="1"/>
</dbReference>
<evidence type="ECO:0000259" key="5">
    <source>
        <dbReference type="SMART" id="SM00363"/>
    </source>
</evidence>
<keyword evidence="8" id="KW-1185">Reference proteome</keyword>
<keyword evidence="3" id="KW-0694">RNA-binding</keyword>
<evidence type="ECO:0000256" key="2">
    <source>
        <dbReference type="ARBA" id="ARBA00023235"/>
    </source>
</evidence>
<accession>A0A1G6IKS6</accession>
<dbReference type="InterPro" id="IPR000748">
    <property type="entry name" value="PsdUridine_synth_RsuA/RluB/E/F"/>
</dbReference>
<evidence type="ECO:0000313" key="7">
    <source>
        <dbReference type="EMBL" id="TGG89232.1"/>
    </source>
</evidence>
<dbReference type="InterPro" id="IPR002942">
    <property type="entry name" value="S4_RNA-bd"/>
</dbReference>
<evidence type="ECO:0000313" key="8">
    <source>
        <dbReference type="Proteomes" id="UP000199322"/>
    </source>
</evidence>
<dbReference type="CDD" id="cd02870">
    <property type="entry name" value="PseudoU_synth_RsuA_like"/>
    <property type="match status" value="1"/>
</dbReference>
<keyword evidence="2 4" id="KW-0413">Isomerase</keyword>
<dbReference type="Proteomes" id="UP000199322">
    <property type="component" value="Unassembled WGS sequence"/>
</dbReference>
<dbReference type="Pfam" id="PF01479">
    <property type="entry name" value="S4"/>
    <property type="match status" value="1"/>
</dbReference>
<dbReference type="GO" id="GO:0003723">
    <property type="term" value="F:RNA binding"/>
    <property type="evidence" value="ECO:0007669"/>
    <property type="project" value="UniProtKB-KW"/>
</dbReference>
<evidence type="ECO:0000256" key="3">
    <source>
        <dbReference type="PROSITE-ProRule" id="PRU00182"/>
    </source>
</evidence>
<feature type="domain" description="RNA-binding S4" evidence="5">
    <location>
        <begin position="2"/>
        <end position="63"/>
    </location>
</feature>
<dbReference type="Proteomes" id="UP000297288">
    <property type="component" value="Unassembled WGS sequence"/>
</dbReference>
<dbReference type="Pfam" id="PF00849">
    <property type="entry name" value="PseudoU_synth_2"/>
    <property type="match status" value="1"/>
</dbReference>
<dbReference type="CDD" id="cd00165">
    <property type="entry name" value="S4"/>
    <property type="match status" value="1"/>
</dbReference>
<dbReference type="InterPro" id="IPR020103">
    <property type="entry name" value="PsdUridine_synth_cat_dom_sf"/>
</dbReference>
<dbReference type="PROSITE" id="PS01149">
    <property type="entry name" value="PSI_RSU"/>
    <property type="match status" value="1"/>
</dbReference>
<dbReference type="GO" id="GO:0000455">
    <property type="term" value="P:enzyme-directed rRNA pseudouridine synthesis"/>
    <property type="evidence" value="ECO:0007669"/>
    <property type="project" value="UniProtKB-ARBA"/>
</dbReference>
<evidence type="ECO:0000313" key="6">
    <source>
        <dbReference type="EMBL" id="SDC07043.1"/>
    </source>
</evidence>
<dbReference type="PANTHER" id="PTHR47683">
    <property type="entry name" value="PSEUDOURIDINE SYNTHASE FAMILY PROTEIN-RELATED"/>
    <property type="match status" value="1"/>
</dbReference>
<dbReference type="Gene3D" id="3.10.290.10">
    <property type="entry name" value="RNA-binding S4 domain"/>
    <property type="match status" value="1"/>
</dbReference>
<dbReference type="SMART" id="SM00363">
    <property type="entry name" value="S4"/>
    <property type="match status" value="1"/>
</dbReference>
<dbReference type="EMBL" id="SRME01000001">
    <property type="protein sequence ID" value="TGG89232.1"/>
    <property type="molecule type" value="Genomic_DNA"/>
</dbReference>
<dbReference type="FunFam" id="3.30.70.1560:FF:000001">
    <property type="entry name" value="Pseudouridine synthase"/>
    <property type="match status" value="1"/>
</dbReference>
<dbReference type="STRING" id="28234.SAMN04488588_0411"/>
<proteinExistence type="inferred from homology"/>
<organism evidence="6 8">
    <name type="scientific">Geotoga petraea</name>
    <dbReference type="NCBI Taxonomy" id="28234"/>
    <lineage>
        <taxon>Bacteria</taxon>
        <taxon>Thermotogati</taxon>
        <taxon>Thermotogota</taxon>
        <taxon>Thermotogae</taxon>
        <taxon>Petrotogales</taxon>
        <taxon>Petrotogaceae</taxon>
        <taxon>Geotoga</taxon>
    </lineage>
</organism>
<dbReference type="InterPro" id="IPR050343">
    <property type="entry name" value="RsuA_PseudoU_synthase"/>
</dbReference>